<evidence type="ECO:0008006" key="4">
    <source>
        <dbReference type="Google" id="ProtNLM"/>
    </source>
</evidence>
<evidence type="ECO:0000313" key="2">
    <source>
        <dbReference type="EMBL" id="GAA4343095.1"/>
    </source>
</evidence>
<sequence length="67" mass="6708">MKWLATATATAVPASQVNASGSSTRRSIRPVSEGVFGLDGGTLRPTPGLSLPVDGLSALTHSAGSSR</sequence>
<feature type="compositionally biased region" description="Polar residues" evidence="1">
    <location>
        <begin position="7"/>
        <end position="25"/>
    </location>
</feature>
<keyword evidence="3" id="KW-1185">Reference proteome</keyword>
<accession>A0ABP8HR91</accession>
<evidence type="ECO:0000256" key="1">
    <source>
        <dbReference type="SAM" id="MobiDB-lite"/>
    </source>
</evidence>
<name>A0ABP8HR91_9BURK</name>
<dbReference type="Proteomes" id="UP001500975">
    <property type="component" value="Unassembled WGS sequence"/>
</dbReference>
<gene>
    <name evidence="2" type="ORF">GCM10023165_25220</name>
</gene>
<comment type="caution">
    <text evidence="2">The sequence shown here is derived from an EMBL/GenBank/DDBJ whole genome shotgun (WGS) entry which is preliminary data.</text>
</comment>
<evidence type="ECO:0000313" key="3">
    <source>
        <dbReference type="Proteomes" id="UP001500975"/>
    </source>
</evidence>
<organism evidence="2 3">
    <name type="scientific">Variovorax defluvii</name>
    <dbReference type="NCBI Taxonomy" id="913761"/>
    <lineage>
        <taxon>Bacteria</taxon>
        <taxon>Pseudomonadati</taxon>
        <taxon>Pseudomonadota</taxon>
        <taxon>Betaproteobacteria</taxon>
        <taxon>Burkholderiales</taxon>
        <taxon>Comamonadaceae</taxon>
        <taxon>Variovorax</taxon>
    </lineage>
</organism>
<reference evidence="3" key="1">
    <citation type="journal article" date="2019" name="Int. J. Syst. Evol. Microbiol.">
        <title>The Global Catalogue of Microorganisms (GCM) 10K type strain sequencing project: providing services to taxonomists for standard genome sequencing and annotation.</title>
        <authorList>
            <consortium name="The Broad Institute Genomics Platform"/>
            <consortium name="The Broad Institute Genome Sequencing Center for Infectious Disease"/>
            <person name="Wu L."/>
            <person name="Ma J."/>
        </authorList>
    </citation>
    <scope>NUCLEOTIDE SEQUENCE [LARGE SCALE GENOMIC DNA]</scope>
    <source>
        <strain evidence="3">JCM 17804</strain>
    </source>
</reference>
<feature type="region of interest" description="Disordered" evidence="1">
    <location>
        <begin position="1"/>
        <end position="26"/>
    </location>
</feature>
<dbReference type="EMBL" id="BAABGJ010000021">
    <property type="protein sequence ID" value="GAA4343095.1"/>
    <property type="molecule type" value="Genomic_DNA"/>
</dbReference>
<protein>
    <recommendedName>
        <fullName evidence="4">Secreted protein</fullName>
    </recommendedName>
</protein>
<proteinExistence type="predicted"/>